<evidence type="ECO:0008006" key="3">
    <source>
        <dbReference type="Google" id="ProtNLM"/>
    </source>
</evidence>
<organism evidence="1 2">
    <name type="scientific">Nonomuraea salmonea</name>
    <dbReference type="NCBI Taxonomy" id="46181"/>
    <lineage>
        <taxon>Bacteria</taxon>
        <taxon>Bacillati</taxon>
        <taxon>Actinomycetota</taxon>
        <taxon>Actinomycetes</taxon>
        <taxon>Streptosporangiales</taxon>
        <taxon>Streptosporangiaceae</taxon>
        <taxon>Nonomuraea</taxon>
    </lineage>
</organism>
<proteinExistence type="predicted"/>
<comment type="caution">
    <text evidence="1">The sequence shown here is derived from an EMBL/GenBank/DDBJ whole genome shotgun (WGS) entry which is preliminary data.</text>
</comment>
<gene>
    <name evidence="1" type="ORF">ACFFR3_46270</name>
</gene>
<dbReference type="EMBL" id="JBHMCF010000057">
    <property type="protein sequence ID" value="MFB9476944.1"/>
    <property type="molecule type" value="Genomic_DNA"/>
</dbReference>
<dbReference type="Proteomes" id="UP001589568">
    <property type="component" value="Unassembled WGS sequence"/>
</dbReference>
<evidence type="ECO:0000313" key="1">
    <source>
        <dbReference type="EMBL" id="MFB9476944.1"/>
    </source>
</evidence>
<protein>
    <recommendedName>
        <fullName evidence="3">Cation-transporting P-type ATPase N-terminal domain-containing protein</fullName>
    </recommendedName>
</protein>
<keyword evidence="2" id="KW-1185">Reference proteome</keyword>
<name>A0ABV5P2Z7_9ACTN</name>
<evidence type="ECO:0000313" key="2">
    <source>
        <dbReference type="Proteomes" id="UP001589568"/>
    </source>
</evidence>
<accession>A0ABV5P2Z7</accession>
<reference evidence="1 2" key="1">
    <citation type="submission" date="2024-09" db="EMBL/GenBank/DDBJ databases">
        <authorList>
            <person name="Sun Q."/>
            <person name="Mori K."/>
        </authorList>
    </citation>
    <scope>NUCLEOTIDE SEQUENCE [LARGE SCALE GENOMIC DNA]</scope>
    <source>
        <strain evidence="1 2">JCM 3324</strain>
    </source>
</reference>
<sequence length="50" mass="5338">MCDVAALKDRISALKGEYEGQDLSDAQIAEASRVFGPEVIPSLSEDPDVT</sequence>
<dbReference type="RefSeq" id="WP_379485236.1">
    <property type="nucleotide sequence ID" value="NZ_JBHMCF010000057.1"/>
</dbReference>